<dbReference type="Proteomes" id="UP000230821">
    <property type="component" value="Unassembled WGS sequence"/>
</dbReference>
<dbReference type="CDD" id="cd07957">
    <property type="entry name" value="Anticodon_Ia_Met"/>
    <property type="match status" value="1"/>
</dbReference>
<dbReference type="Gene3D" id="3.40.50.620">
    <property type="entry name" value="HUPs"/>
    <property type="match status" value="1"/>
</dbReference>
<evidence type="ECO:0000256" key="4">
    <source>
        <dbReference type="ARBA" id="ARBA00011738"/>
    </source>
</evidence>
<evidence type="ECO:0000256" key="16">
    <source>
        <dbReference type="HAMAP-Rule" id="MF_00098"/>
    </source>
</evidence>
<evidence type="ECO:0000256" key="7">
    <source>
        <dbReference type="ARBA" id="ARBA00022598"/>
    </source>
</evidence>
<dbReference type="GO" id="GO:0004825">
    <property type="term" value="F:methionine-tRNA ligase activity"/>
    <property type="evidence" value="ECO:0007669"/>
    <property type="project" value="UniProtKB-UniRule"/>
</dbReference>
<dbReference type="InterPro" id="IPR014729">
    <property type="entry name" value="Rossmann-like_a/b/a_fold"/>
</dbReference>
<dbReference type="GO" id="GO:0005829">
    <property type="term" value="C:cytosol"/>
    <property type="evidence" value="ECO:0007669"/>
    <property type="project" value="TreeGrafter"/>
</dbReference>
<dbReference type="NCBIfam" id="TIGR00399">
    <property type="entry name" value="metG_C_term"/>
    <property type="match status" value="1"/>
</dbReference>
<dbReference type="AlphaFoldDB" id="A0A2G6KI57"/>
<keyword evidence="9 16" id="KW-0547">Nucleotide-binding</keyword>
<dbReference type="GO" id="GO:0006431">
    <property type="term" value="P:methionyl-tRNA aminoacylation"/>
    <property type="evidence" value="ECO:0007669"/>
    <property type="project" value="UniProtKB-UniRule"/>
</dbReference>
<dbReference type="InterPro" id="IPR023458">
    <property type="entry name" value="Met-tRNA_ligase_1"/>
</dbReference>
<dbReference type="Pfam" id="PF09334">
    <property type="entry name" value="tRNA-synt_1g"/>
    <property type="match status" value="1"/>
</dbReference>
<evidence type="ECO:0000256" key="10">
    <source>
        <dbReference type="ARBA" id="ARBA00022833"/>
    </source>
</evidence>
<keyword evidence="14 16" id="KW-0030">Aminoacyl-tRNA synthetase</keyword>
<name>A0A2G6KI57_9BACT</name>
<dbReference type="HAMAP" id="MF_00098">
    <property type="entry name" value="Met_tRNA_synth_type1"/>
    <property type="match status" value="1"/>
</dbReference>
<feature type="short sequence motif" description="'KMSKS' region" evidence="16">
    <location>
        <begin position="334"/>
        <end position="338"/>
    </location>
</feature>
<dbReference type="FunFam" id="2.20.28.20:FF:000001">
    <property type="entry name" value="Methionine--tRNA ligase"/>
    <property type="match status" value="1"/>
</dbReference>
<dbReference type="PANTHER" id="PTHR45765:SF1">
    <property type="entry name" value="METHIONINE--TRNA LIGASE, CYTOPLASMIC"/>
    <property type="match status" value="1"/>
</dbReference>
<comment type="cofactor">
    <cofactor evidence="16">
        <name>Zn(2+)</name>
        <dbReference type="ChEBI" id="CHEBI:29105"/>
    </cofactor>
    <text evidence="16">Binds 1 zinc ion per subunit.</text>
</comment>
<dbReference type="PROSITE" id="PS50886">
    <property type="entry name" value="TRBD"/>
    <property type="match status" value="1"/>
</dbReference>
<feature type="domain" description="TRNA-binding" evidence="17">
    <location>
        <begin position="585"/>
        <end position="685"/>
    </location>
</feature>
<dbReference type="NCBIfam" id="TIGR00398">
    <property type="entry name" value="metG"/>
    <property type="match status" value="1"/>
</dbReference>
<dbReference type="SUPFAM" id="SSF47323">
    <property type="entry name" value="Anticodon-binding domain of a subclass of class I aminoacyl-tRNA synthetases"/>
    <property type="match status" value="1"/>
</dbReference>
<dbReference type="Pfam" id="PF01588">
    <property type="entry name" value="tRNA_bind"/>
    <property type="match status" value="1"/>
</dbReference>
<feature type="binding site" evidence="16">
    <location>
        <position position="161"/>
    </location>
    <ligand>
        <name>Zn(2+)</name>
        <dbReference type="ChEBI" id="CHEBI:29105"/>
    </ligand>
</feature>
<dbReference type="InterPro" id="IPR015413">
    <property type="entry name" value="Methionyl/Leucyl_tRNA_Synth"/>
</dbReference>
<evidence type="ECO:0000259" key="17">
    <source>
        <dbReference type="PROSITE" id="PS50886"/>
    </source>
</evidence>
<comment type="catalytic activity">
    <reaction evidence="15 16">
        <text>tRNA(Met) + L-methionine + ATP = L-methionyl-tRNA(Met) + AMP + diphosphate</text>
        <dbReference type="Rhea" id="RHEA:13481"/>
        <dbReference type="Rhea" id="RHEA-COMP:9667"/>
        <dbReference type="Rhea" id="RHEA-COMP:9698"/>
        <dbReference type="ChEBI" id="CHEBI:30616"/>
        <dbReference type="ChEBI" id="CHEBI:33019"/>
        <dbReference type="ChEBI" id="CHEBI:57844"/>
        <dbReference type="ChEBI" id="CHEBI:78442"/>
        <dbReference type="ChEBI" id="CHEBI:78530"/>
        <dbReference type="ChEBI" id="CHEBI:456215"/>
        <dbReference type="EC" id="6.1.1.10"/>
    </reaction>
</comment>
<keyword evidence="6 16" id="KW-0820">tRNA-binding</keyword>
<comment type="caution">
    <text evidence="18">The sequence shown here is derived from an EMBL/GenBank/DDBJ whole genome shotgun (WGS) entry which is preliminary data.</text>
</comment>
<dbReference type="Pfam" id="PF19303">
    <property type="entry name" value="Anticodon_3"/>
    <property type="match status" value="1"/>
</dbReference>
<comment type="subunit">
    <text evidence="4 16">Homodimer.</text>
</comment>
<feature type="binding site" evidence="16">
    <location>
        <position position="337"/>
    </location>
    <ligand>
        <name>ATP</name>
        <dbReference type="ChEBI" id="CHEBI:30616"/>
    </ligand>
</feature>
<dbReference type="CDD" id="cd00814">
    <property type="entry name" value="MetRS_core"/>
    <property type="match status" value="1"/>
</dbReference>
<dbReference type="GO" id="GO:0005524">
    <property type="term" value="F:ATP binding"/>
    <property type="evidence" value="ECO:0007669"/>
    <property type="project" value="UniProtKB-UniRule"/>
</dbReference>
<dbReference type="PANTHER" id="PTHR45765">
    <property type="entry name" value="METHIONINE--TRNA LIGASE"/>
    <property type="match status" value="1"/>
</dbReference>
<dbReference type="FunFam" id="2.40.50.140:FF:000042">
    <property type="entry name" value="Methionine--tRNA ligase"/>
    <property type="match status" value="1"/>
</dbReference>
<comment type="similarity">
    <text evidence="3 16">Belongs to the class-I aminoacyl-tRNA synthetase family. MetG type 1 subfamily.</text>
</comment>
<dbReference type="InterPro" id="IPR002547">
    <property type="entry name" value="tRNA-bd_dom"/>
</dbReference>
<dbReference type="InterPro" id="IPR004495">
    <property type="entry name" value="Met-tRNA-synth_bsu_C"/>
</dbReference>
<evidence type="ECO:0000256" key="15">
    <source>
        <dbReference type="ARBA" id="ARBA00047364"/>
    </source>
</evidence>
<sequence>MSKKKMLVTSALPYANGPLHIGQIAGAYLPADIFVRYQRLQQRDVVYVCATDEHGVPITLTAEKEGTTPEKIVEYYHQQMKATFEKFGMSFDHFSATHRQIHHETSQDFFLKLLENGYIEKKEVQQMFCDTCDRFLPDRYIEGICPICSSDGARGDQCEQCGRWLSPEEIIEPKCKICGSTPKMRSSIHWFLQLEKFQDRLAKWLDGKSDWKDNVKRFCEQWFKAGLQPRAITRDINWGIKVPLEEAEGKVLYVWFDAPIGYVSATKEWAQQIGEPDKWKEYWLDQDSELVHFIGKDNIVFHAMVWPAMLMGYGDYVLPTDVPANEFLNLENEKISTSRNYAIWLHEALEDFPADYLRYYLTAIAPEKSDSNFAWEEFQNRVNGELADIFGNLVNRSLTFIKRFSKGVIPELGALTEDDKTVLAEIAVAKEKVTDALETYQFKRAQTEWMNLARAGNQYFQKSAPWALQKTDPAACGTVLHVCALLIKNLAVLGAPFIPFTAQKTWEILGLDGSVHGQRWEEIGTFTLEAGQPIAEKWNVLVGKVTDKVIKQQKEALEKILAAQQPQEKPEVELPEIKPLISIDDFAKVDLRAGKVLEAEKVKKSKKLIKMKIDIGTEERTILAGIAQYYEPEQLVGKTVIVVVNLQPAKLMGHESQGMVLAGVYGDDLCVSAFDKHVLPGAIVR</sequence>
<dbReference type="SUPFAM" id="SSF57770">
    <property type="entry name" value="Methionyl-tRNA synthetase (MetRS), Zn-domain"/>
    <property type="match status" value="1"/>
</dbReference>
<keyword evidence="12 16" id="KW-0694">RNA-binding</keyword>
<evidence type="ECO:0000256" key="9">
    <source>
        <dbReference type="ARBA" id="ARBA00022741"/>
    </source>
</evidence>
<evidence type="ECO:0000256" key="11">
    <source>
        <dbReference type="ARBA" id="ARBA00022840"/>
    </source>
</evidence>
<gene>
    <name evidence="16" type="primary">metG</name>
    <name evidence="18" type="ORF">CSA56_05700</name>
</gene>
<dbReference type="InterPro" id="IPR029038">
    <property type="entry name" value="MetRS_Zn"/>
</dbReference>
<accession>A0A2G6KI57</accession>
<dbReference type="Gene3D" id="2.40.50.140">
    <property type="entry name" value="Nucleic acid-binding proteins"/>
    <property type="match status" value="1"/>
</dbReference>
<comment type="caution">
    <text evidence="16">Lacks conserved residue(s) required for the propagation of feature annotation.</text>
</comment>
<dbReference type="SUPFAM" id="SSF52374">
    <property type="entry name" value="Nucleotidylyl transferase"/>
    <property type="match status" value="1"/>
</dbReference>
<dbReference type="InterPro" id="IPR009080">
    <property type="entry name" value="tRNAsynth_Ia_anticodon-bd"/>
</dbReference>
<evidence type="ECO:0000256" key="1">
    <source>
        <dbReference type="ARBA" id="ARBA00003314"/>
    </source>
</evidence>
<dbReference type="GO" id="GO:0000049">
    <property type="term" value="F:tRNA binding"/>
    <property type="evidence" value="ECO:0007669"/>
    <property type="project" value="UniProtKB-UniRule"/>
</dbReference>
<dbReference type="PRINTS" id="PR01041">
    <property type="entry name" value="TRNASYNTHMET"/>
</dbReference>
<comment type="subcellular location">
    <subcellularLocation>
        <location evidence="2 16">Cytoplasm</location>
    </subcellularLocation>
</comment>
<evidence type="ECO:0000256" key="6">
    <source>
        <dbReference type="ARBA" id="ARBA00022555"/>
    </source>
</evidence>
<evidence type="ECO:0000256" key="5">
    <source>
        <dbReference type="ARBA" id="ARBA00022490"/>
    </source>
</evidence>
<dbReference type="CDD" id="cd02800">
    <property type="entry name" value="tRNA_bind_EcMetRS_like"/>
    <property type="match status" value="1"/>
</dbReference>
<evidence type="ECO:0000313" key="18">
    <source>
        <dbReference type="EMBL" id="PIE35060.1"/>
    </source>
</evidence>
<dbReference type="SUPFAM" id="SSF50249">
    <property type="entry name" value="Nucleic acid-binding proteins"/>
    <property type="match status" value="1"/>
</dbReference>
<proteinExistence type="inferred from homology"/>
<dbReference type="InterPro" id="IPR041872">
    <property type="entry name" value="Anticodon_Met"/>
</dbReference>
<feature type="binding site" evidence="16">
    <location>
        <position position="148"/>
    </location>
    <ligand>
        <name>Zn(2+)</name>
        <dbReference type="ChEBI" id="CHEBI:29105"/>
    </ligand>
</feature>
<reference evidence="18 19" key="1">
    <citation type="submission" date="2017-10" db="EMBL/GenBank/DDBJ databases">
        <title>Novel microbial diversity and functional potential in the marine mammal oral microbiome.</title>
        <authorList>
            <person name="Dudek N.K."/>
            <person name="Sun C.L."/>
            <person name="Burstein D."/>
            <person name="Kantor R.S."/>
            <person name="Aliaga Goltsman D.S."/>
            <person name="Bik E.M."/>
            <person name="Thomas B.C."/>
            <person name="Banfield J.F."/>
            <person name="Relman D.A."/>
        </authorList>
    </citation>
    <scope>NUCLEOTIDE SEQUENCE [LARGE SCALE GENOMIC DNA]</scope>
    <source>
        <strain evidence="18">DOLJORAL78_47_16</strain>
    </source>
</reference>
<feature type="binding site" evidence="16">
    <location>
        <position position="145"/>
    </location>
    <ligand>
        <name>Zn(2+)</name>
        <dbReference type="ChEBI" id="CHEBI:29105"/>
    </ligand>
</feature>
<dbReference type="GO" id="GO:0046872">
    <property type="term" value="F:metal ion binding"/>
    <property type="evidence" value="ECO:0007669"/>
    <property type="project" value="UniProtKB-KW"/>
</dbReference>
<dbReference type="Gene3D" id="1.10.730.10">
    <property type="entry name" value="Isoleucyl-tRNA Synthetase, Domain 1"/>
    <property type="match status" value="1"/>
</dbReference>
<feature type="binding site" evidence="16">
    <location>
        <position position="158"/>
    </location>
    <ligand>
        <name>Zn(2+)</name>
        <dbReference type="ChEBI" id="CHEBI:29105"/>
    </ligand>
</feature>
<evidence type="ECO:0000256" key="12">
    <source>
        <dbReference type="ARBA" id="ARBA00022884"/>
    </source>
</evidence>
<keyword evidence="10 16" id="KW-0862">Zinc</keyword>
<keyword evidence="13 16" id="KW-0648">Protein biosynthesis</keyword>
<evidence type="ECO:0000313" key="19">
    <source>
        <dbReference type="Proteomes" id="UP000230821"/>
    </source>
</evidence>
<dbReference type="EC" id="6.1.1.10" evidence="16"/>
<dbReference type="InterPro" id="IPR012340">
    <property type="entry name" value="NA-bd_OB-fold"/>
</dbReference>
<organism evidence="18 19">
    <name type="scientific">candidate division KSB3 bacterium</name>
    <dbReference type="NCBI Taxonomy" id="2044937"/>
    <lineage>
        <taxon>Bacteria</taxon>
        <taxon>candidate division KSB3</taxon>
    </lineage>
</organism>
<dbReference type="Gene3D" id="2.20.28.20">
    <property type="entry name" value="Methionyl-tRNA synthetase, Zn-domain"/>
    <property type="match status" value="1"/>
</dbReference>
<protein>
    <recommendedName>
        <fullName evidence="16">Methionine--tRNA ligase</fullName>
        <ecNumber evidence="16">6.1.1.10</ecNumber>
    </recommendedName>
    <alternativeName>
        <fullName evidence="16">Methionyl-tRNA synthetase</fullName>
        <shortName evidence="16">MetRS</shortName>
    </alternativeName>
</protein>
<dbReference type="InterPro" id="IPR014758">
    <property type="entry name" value="Met-tRNA_synth"/>
</dbReference>
<keyword evidence="7 16" id="KW-0436">Ligase</keyword>
<keyword evidence="5 16" id="KW-0963">Cytoplasm</keyword>
<dbReference type="InterPro" id="IPR033911">
    <property type="entry name" value="MetRS_core"/>
</dbReference>
<keyword evidence="8 16" id="KW-0479">Metal-binding</keyword>
<evidence type="ECO:0000256" key="3">
    <source>
        <dbReference type="ARBA" id="ARBA00008258"/>
    </source>
</evidence>
<keyword evidence="11 16" id="KW-0067">ATP-binding</keyword>
<evidence type="ECO:0000256" key="2">
    <source>
        <dbReference type="ARBA" id="ARBA00004496"/>
    </source>
</evidence>
<evidence type="ECO:0000256" key="13">
    <source>
        <dbReference type="ARBA" id="ARBA00022917"/>
    </source>
</evidence>
<dbReference type="NCBIfam" id="NF001100">
    <property type="entry name" value="PRK00133.1"/>
    <property type="match status" value="1"/>
</dbReference>
<evidence type="ECO:0000256" key="14">
    <source>
        <dbReference type="ARBA" id="ARBA00023146"/>
    </source>
</evidence>
<dbReference type="EMBL" id="PDSK01000065">
    <property type="protein sequence ID" value="PIE35060.1"/>
    <property type="molecule type" value="Genomic_DNA"/>
</dbReference>
<comment type="function">
    <text evidence="1 16">Is required not only for elongation of protein synthesis but also for the initiation of all mRNA translation through initiator tRNA(fMet) aminoacylation.</text>
</comment>
<evidence type="ECO:0000256" key="8">
    <source>
        <dbReference type="ARBA" id="ARBA00022723"/>
    </source>
</evidence>